<dbReference type="Pfam" id="PF07681">
    <property type="entry name" value="DoxX"/>
    <property type="match status" value="1"/>
</dbReference>
<evidence type="ECO:0000313" key="7">
    <source>
        <dbReference type="Proteomes" id="UP000178710"/>
    </source>
</evidence>
<keyword evidence="3 5" id="KW-1133">Transmembrane helix</keyword>
<reference evidence="6 7" key="1">
    <citation type="journal article" date="2016" name="Nat. Commun.">
        <title>Thousands of microbial genomes shed light on interconnected biogeochemical processes in an aquifer system.</title>
        <authorList>
            <person name="Anantharaman K."/>
            <person name="Brown C.T."/>
            <person name="Hug L.A."/>
            <person name="Sharon I."/>
            <person name="Castelle C.J."/>
            <person name="Probst A.J."/>
            <person name="Thomas B.C."/>
            <person name="Singh A."/>
            <person name="Wilkins M.J."/>
            <person name="Karaoz U."/>
            <person name="Brodie E.L."/>
            <person name="Williams K.H."/>
            <person name="Hubbard S.S."/>
            <person name="Banfield J.F."/>
        </authorList>
    </citation>
    <scope>NUCLEOTIDE SEQUENCE [LARGE SCALE GENOMIC DNA]</scope>
</reference>
<feature type="transmembrane region" description="Helical" evidence="5">
    <location>
        <begin position="71"/>
        <end position="97"/>
    </location>
</feature>
<keyword evidence="4 5" id="KW-0472">Membrane</keyword>
<evidence type="ECO:0000256" key="3">
    <source>
        <dbReference type="ARBA" id="ARBA00022989"/>
    </source>
</evidence>
<evidence type="ECO:0000256" key="4">
    <source>
        <dbReference type="ARBA" id="ARBA00023136"/>
    </source>
</evidence>
<protein>
    <recommendedName>
        <fullName evidence="8">DoxX subfamily</fullName>
    </recommendedName>
</protein>
<dbReference type="AlphaFoldDB" id="A0A1G2KTJ8"/>
<feature type="transmembrane region" description="Helical" evidence="5">
    <location>
        <begin position="117"/>
        <end position="136"/>
    </location>
</feature>
<evidence type="ECO:0000256" key="5">
    <source>
        <dbReference type="SAM" id="Phobius"/>
    </source>
</evidence>
<evidence type="ECO:0000256" key="1">
    <source>
        <dbReference type="ARBA" id="ARBA00004141"/>
    </source>
</evidence>
<accession>A0A1G2KTJ8</accession>
<evidence type="ECO:0008006" key="8">
    <source>
        <dbReference type="Google" id="ProtNLM"/>
    </source>
</evidence>
<evidence type="ECO:0000313" key="6">
    <source>
        <dbReference type="EMBL" id="OHA01942.1"/>
    </source>
</evidence>
<proteinExistence type="predicted"/>
<dbReference type="GO" id="GO:0016020">
    <property type="term" value="C:membrane"/>
    <property type="evidence" value="ECO:0007669"/>
    <property type="project" value="UniProtKB-SubCell"/>
</dbReference>
<gene>
    <name evidence="6" type="ORF">A3C12_01060</name>
</gene>
<dbReference type="Proteomes" id="UP000178710">
    <property type="component" value="Unassembled WGS sequence"/>
</dbReference>
<dbReference type="InterPro" id="IPR032808">
    <property type="entry name" value="DoxX"/>
</dbReference>
<sequence>MLGFSKFALFILRVSMGWMMFYAGYTKLIDPTWSAASYLTGAKTFPELFNWFLQPSILPAINIINEWGLTLLGVSLILGVFVRFSSMLGAALMMLYYLPILQFPYPNAHAYIVDEHIIYALVLLFFAAIRAGRVWGLENWCSNLPICSRFPRYRRLFG</sequence>
<dbReference type="EMBL" id="MHQK01000015">
    <property type="protein sequence ID" value="OHA01942.1"/>
    <property type="molecule type" value="Genomic_DNA"/>
</dbReference>
<evidence type="ECO:0000256" key="2">
    <source>
        <dbReference type="ARBA" id="ARBA00022692"/>
    </source>
</evidence>
<name>A0A1G2KTJ8_9BACT</name>
<feature type="transmembrane region" description="Helical" evidence="5">
    <location>
        <begin position="7"/>
        <end position="28"/>
    </location>
</feature>
<keyword evidence="2 5" id="KW-0812">Transmembrane</keyword>
<comment type="subcellular location">
    <subcellularLocation>
        <location evidence="1">Membrane</location>
        <topology evidence="1">Multi-pass membrane protein</topology>
    </subcellularLocation>
</comment>
<organism evidence="6 7">
    <name type="scientific">Candidatus Sungbacteria bacterium RIFCSPHIGHO2_02_FULL_49_20</name>
    <dbReference type="NCBI Taxonomy" id="1802272"/>
    <lineage>
        <taxon>Bacteria</taxon>
        <taxon>Candidatus Sungiibacteriota</taxon>
    </lineage>
</organism>
<comment type="caution">
    <text evidence="6">The sequence shown here is derived from an EMBL/GenBank/DDBJ whole genome shotgun (WGS) entry which is preliminary data.</text>
</comment>